<keyword evidence="2" id="KW-1185">Reference proteome</keyword>
<reference evidence="1 2" key="1">
    <citation type="submission" date="2012-01" db="EMBL/GenBank/DDBJ databases">
        <title>The Genome Sequence of Scardovia wiggsiae F0424.</title>
        <authorList>
            <consortium name="The Broad Institute Genome Sequencing Platform"/>
            <person name="Earl A."/>
            <person name="Ward D."/>
            <person name="Feldgarden M."/>
            <person name="Gevers D."/>
            <person name="Izard J."/>
            <person name="Ganesan A."/>
            <person name="Baranova O.V."/>
            <person name="Blanton J.M."/>
            <person name="Tanner A.C."/>
            <person name="Mathney J."/>
            <person name="Dewhirst F.E."/>
            <person name="Young S.K."/>
            <person name="Zeng Q."/>
            <person name="Gargeya S."/>
            <person name="Fitzgerald M."/>
            <person name="Haas B."/>
            <person name="Abouelleil A."/>
            <person name="Alvarado L."/>
            <person name="Arachchi H.M."/>
            <person name="Berlin A."/>
            <person name="Chapman S.B."/>
            <person name="Gearin G."/>
            <person name="Goldberg J."/>
            <person name="Griggs A."/>
            <person name="Gujja S."/>
            <person name="Hansen M."/>
            <person name="Heiman D."/>
            <person name="Howarth C."/>
            <person name="Larimer J."/>
            <person name="Lui A."/>
            <person name="MacDonald P.J.P."/>
            <person name="McCowen C."/>
            <person name="Montmayeur A."/>
            <person name="Murphy C."/>
            <person name="Neiman D."/>
            <person name="Pearson M."/>
            <person name="Priest M."/>
            <person name="Roberts A."/>
            <person name="Saif S."/>
            <person name="Shea T."/>
            <person name="Sisk P."/>
            <person name="Stolte C."/>
            <person name="Sykes S."/>
            <person name="Wortman J."/>
            <person name="Nusbaum C."/>
            <person name="Birren B."/>
        </authorList>
    </citation>
    <scope>NUCLEOTIDE SEQUENCE [LARGE SCALE GENOMIC DNA]</scope>
    <source>
        <strain evidence="1 2">F0424</strain>
    </source>
</reference>
<organism evidence="1 2">
    <name type="scientific">Scardovia wiggsiae F0424</name>
    <dbReference type="NCBI Taxonomy" id="857290"/>
    <lineage>
        <taxon>Bacteria</taxon>
        <taxon>Bacillati</taxon>
        <taxon>Actinomycetota</taxon>
        <taxon>Actinomycetes</taxon>
        <taxon>Bifidobacteriales</taxon>
        <taxon>Bifidobacteriaceae</taxon>
        <taxon>Scardovia</taxon>
    </lineage>
</organism>
<protein>
    <recommendedName>
        <fullName evidence="3">PsbP C-terminal domain-containing protein</fullName>
    </recommendedName>
</protein>
<gene>
    <name evidence="1" type="ORF">HMPREF9156_00934</name>
</gene>
<evidence type="ECO:0000313" key="2">
    <source>
        <dbReference type="Proteomes" id="UP000006415"/>
    </source>
</evidence>
<accession>J0DEP3</accession>
<dbReference type="HOGENOM" id="CLU_103716_0_0_11"/>
<comment type="caution">
    <text evidence="1">The sequence shown here is derived from an EMBL/GenBank/DDBJ whole genome shotgun (WGS) entry which is preliminary data.</text>
</comment>
<sequence>MKKQLQLKRQLTRILAVLVSLPLFAGLGACSVRFSIGSPHPVSSSPVNAPKGWKKFISKEYGFSIYFPGTPIKDMYKDSGGSYNRYAIVDDNNMVKYSASYAHFPADDDADTDTFTEQRKKTILRNYIRLLGISDDRAAYTNIGGRTAVTYATSMAEDNSVTVYRAVVLGRHGFYVLDAFGVSEVQAKAFRDTFRTL</sequence>
<evidence type="ECO:0008006" key="3">
    <source>
        <dbReference type="Google" id="ProtNLM"/>
    </source>
</evidence>
<dbReference type="PROSITE" id="PS51257">
    <property type="entry name" value="PROKAR_LIPOPROTEIN"/>
    <property type="match status" value="1"/>
</dbReference>
<dbReference type="STRING" id="857290.HMPREF9156_00934"/>
<dbReference type="AlphaFoldDB" id="J0DEP3"/>
<evidence type="ECO:0000313" key="1">
    <source>
        <dbReference type="EMBL" id="EJD64758.1"/>
    </source>
</evidence>
<name>J0DEP3_9BIFI</name>
<dbReference type="Proteomes" id="UP000006415">
    <property type="component" value="Unassembled WGS sequence"/>
</dbReference>
<proteinExistence type="predicted"/>
<dbReference type="EMBL" id="AGZS01000005">
    <property type="protein sequence ID" value="EJD64758.1"/>
    <property type="molecule type" value="Genomic_DNA"/>
</dbReference>